<dbReference type="SUPFAM" id="SSF88946">
    <property type="entry name" value="Sigma2 domain of RNA polymerase sigma factors"/>
    <property type="match status" value="1"/>
</dbReference>
<dbReference type="AlphaFoldDB" id="A0A7C6EJX4"/>
<proteinExistence type="inferred from homology"/>
<keyword evidence="4" id="KW-0804">Transcription</keyword>
<evidence type="ECO:0000259" key="5">
    <source>
        <dbReference type="Pfam" id="PF04542"/>
    </source>
</evidence>
<reference evidence="7" key="1">
    <citation type="journal article" date="2020" name="mSystems">
        <title>Genome- and Community-Level Interaction Insights into Carbon Utilization and Element Cycling Functions of Hydrothermarchaeota in Hydrothermal Sediment.</title>
        <authorList>
            <person name="Zhou Z."/>
            <person name="Liu Y."/>
            <person name="Xu W."/>
            <person name="Pan J."/>
            <person name="Luo Z.H."/>
            <person name="Li M."/>
        </authorList>
    </citation>
    <scope>NUCLEOTIDE SEQUENCE [LARGE SCALE GENOMIC DNA]</scope>
    <source>
        <strain evidence="7">SpSt-783</strain>
    </source>
</reference>
<dbReference type="GO" id="GO:0016987">
    <property type="term" value="F:sigma factor activity"/>
    <property type="evidence" value="ECO:0007669"/>
    <property type="project" value="UniProtKB-KW"/>
</dbReference>
<dbReference type="InterPro" id="IPR013325">
    <property type="entry name" value="RNA_pol_sigma_r2"/>
</dbReference>
<dbReference type="GO" id="GO:0006352">
    <property type="term" value="P:DNA-templated transcription initiation"/>
    <property type="evidence" value="ECO:0007669"/>
    <property type="project" value="InterPro"/>
</dbReference>
<feature type="domain" description="RNA polymerase sigma-70 region 2" evidence="5">
    <location>
        <begin position="55"/>
        <end position="122"/>
    </location>
</feature>
<comment type="similarity">
    <text evidence="1">Belongs to the sigma-70 factor family. ECF subfamily.</text>
</comment>
<keyword evidence="3" id="KW-0731">Sigma factor</keyword>
<dbReference type="InterPro" id="IPR014284">
    <property type="entry name" value="RNA_pol_sigma-70_dom"/>
</dbReference>
<dbReference type="InterPro" id="IPR013324">
    <property type="entry name" value="RNA_pol_sigma_r3/r4-like"/>
</dbReference>
<dbReference type="NCBIfam" id="TIGR02937">
    <property type="entry name" value="sigma70-ECF"/>
    <property type="match status" value="1"/>
</dbReference>
<name>A0A7C6EJX4_UNCW3</name>
<organism evidence="7">
    <name type="scientific">candidate division WOR-3 bacterium</name>
    <dbReference type="NCBI Taxonomy" id="2052148"/>
    <lineage>
        <taxon>Bacteria</taxon>
        <taxon>Bacteria division WOR-3</taxon>
    </lineage>
</organism>
<evidence type="ECO:0000256" key="1">
    <source>
        <dbReference type="ARBA" id="ARBA00010641"/>
    </source>
</evidence>
<dbReference type="CDD" id="cd06171">
    <property type="entry name" value="Sigma70_r4"/>
    <property type="match status" value="1"/>
</dbReference>
<dbReference type="Gene3D" id="1.10.10.10">
    <property type="entry name" value="Winged helix-like DNA-binding domain superfamily/Winged helix DNA-binding domain"/>
    <property type="match status" value="1"/>
</dbReference>
<evidence type="ECO:0000259" key="6">
    <source>
        <dbReference type="Pfam" id="PF08281"/>
    </source>
</evidence>
<dbReference type="PANTHER" id="PTHR43133">
    <property type="entry name" value="RNA POLYMERASE ECF-TYPE SIGMA FACTO"/>
    <property type="match status" value="1"/>
</dbReference>
<keyword evidence="2" id="KW-0805">Transcription regulation</keyword>
<dbReference type="Pfam" id="PF08281">
    <property type="entry name" value="Sigma70_r4_2"/>
    <property type="match status" value="1"/>
</dbReference>
<evidence type="ECO:0000256" key="4">
    <source>
        <dbReference type="ARBA" id="ARBA00023163"/>
    </source>
</evidence>
<dbReference type="GO" id="GO:0003677">
    <property type="term" value="F:DNA binding"/>
    <property type="evidence" value="ECO:0007669"/>
    <property type="project" value="InterPro"/>
</dbReference>
<gene>
    <name evidence="7" type="ORF">ENV70_04745</name>
</gene>
<protein>
    <submittedName>
        <fullName evidence="7">RNA polymerase sigma factor</fullName>
    </submittedName>
</protein>
<evidence type="ECO:0000256" key="3">
    <source>
        <dbReference type="ARBA" id="ARBA00023082"/>
    </source>
</evidence>
<feature type="domain" description="RNA polymerase sigma factor 70 region 4 type 2" evidence="6">
    <location>
        <begin position="152"/>
        <end position="204"/>
    </location>
</feature>
<evidence type="ECO:0000256" key="2">
    <source>
        <dbReference type="ARBA" id="ARBA00023015"/>
    </source>
</evidence>
<dbReference type="SUPFAM" id="SSF88659">
    <property type="entry name" value="Sigma3 and sigma4 domains of RNA polymerase sigma factors"/>
    <property type="match status" value="1"/>
</dbReference>
<sequence length="216" mass="25492">MIRSLKSQRVIFRLKPRILIDDGIKSGFFVYNNNESDDVLIQAVKDGDCEAFGPLIERYKIPVYRLIYRMVRNRDDAEDLVQEIFVRAYNGIKDFKSGNRFFPWLFRIAVNHTLNFIKKEKKVDIQPLEWAENYADCKNDPVKMVEHKMLKEKIAQAMAKLPEDYRIILILRVEEELSYDEISQSLNIPRGTVMSRLARARQRLKEIFEEMDKGAL</sequence>
<dbReference type="Gene3D" id="1.10.1740.10">
    <property type="match status" value="1"/>
</dbReference>
<comment type="caution">
    <text evidence="7">The sequence shown here is derived from an EMBL/GenBank/DDBJ whole genome shotgun (WGS) entry which is preliminary data.</text>
</comment>
<evidence type="ECO:0000313" key="7">
    <source>
        <dbReference type="EMBL" id="HHS62906.1"/>
    </source>
</evidence>
<dbReference type="InterPro" id="IPR007627">
    <property type="entry name" value="RNA_pol_sigma70_r2"/>
</dbReference>
<dbReference type="Pfam" id="PF04542">
    <property type="entry name" value="Sigma70_r2"/>
    <property type="match status" value="1"/>
</dbReference>
<dbReference type="EMBL" id="DTHJ01000097">
    <property type="protein sequence ID" value="HHS62906.1"/>
    <property type="molecule type" value="Genomic_DNA"/>
</dbReference>
<dbReference type="InterPro" id="IPR013249">
    <property type="entry name" value="RNA_pol_sigma70_r4_t2"/>
</dbReference>
<dbReference type="InterPro" id="IPR039425">
    <property type="entry name" value="RNA_pol_sigma-70-like"/>
</dbReference>
<dbReference type="InterPro" id="IPR036388">
    <property type="entry name" value="WH-like_DNA-bd_sf"/>
</dbReference>
<dbReference type="PANTHER" id="PTHR43133:SF51">
    <property type="entry name" value="RNA POLYMERASE SIGMA FACTOR"/>
    <property type="match status" value="1"/>
</dbReference>
<accession>A0A7C6EJX4</accession>